<sequence>MSIIQESLILFHNNEYIRPVIKYPNYETSSFGVLNIKIKKTKKTNLPTCFVFTIDRTGSMGELCGNSRTTRMDYIKQTFQSMMNYFSYQETPIIVRAHAFNDNVDVLVDNITITPDNIDSIIEKIKNLQPDGSTNIGNAITKANEAIAKYTTDNPKHQICHIFMTDGEPTSGEHRADALAEMVNENFTNIFIGAGFGHNAHILSKLSEKKNGEYLFIDNMENATLVYSEPVHRFLYPGLKDIRLEVENGTIYDWKTNKWVSVLEEPDLVSEVDKYYHLVTDSPNELEVSIYGIEVGVAADSADEIAIDLTSKLLEIVEPMPDLINIDTNTVVEPNDLSKYMFKQLTQELLFKAKSNDYDTTEIYYFKKLLKRVFKIMRNYMRNNDLLDDPFMKQLCNDISIIYSTIGKSNGMMFAMSRSCSQGRQQSYNTNNINIDDMMDFNTPILNNPPLMRRSCCVPNIPESENEEDEDSNLFDTNQAFFGLRNGMRRTHNFEGKFTLDMELKRSIAHDDFDNMNNFPPVPVMSTPKNSNRNMPFPNMSDITDLCSNLNVLRIICQGDTSILEEETDETENAEDDLESFVPTEDTTSCYTTPSALSTIRSMSQC</sequence>
<protein>
    <recommendedName>
        <fullName evidence="1">VWFA domain-containing protein</fullName>
    </recommendedName>
</protein>
<proteinExistence type="predicted"/>
<dbReference type="InterPro" id="IPR036465">
    <property type="entry name" value="vWFA_dom_sf"/>
</dbReference>
<dbReference type="InterPro" id="IPR002035">
    <property type="entry name" value="VWF_A"/>
</dbReference>
<dbReference type="PROSITE" id="PS50234">
    <property type="entry name" value="VWFA"/>
    <property type="match status" value="1"/>
</dbReference>
<dbReference type="InterPro" id="IPR050934">
    <property type="entry name" value="ITIH"/>
</dbReference>
<name>A0A6C0EA20_9ZZZZ</name>
<dbReference type="Gene3D" id="3.40.50.410">
    <property type="entry name" value="von Willebrand factor, type A domain"/>
    <property type="match status" value="1"/>
</dbReference>
<reference evidence="2" key="1">
    <citation type="journal article" date="2020" name="Nature">
        <title>Giant virus diversity and host interactions through global metagenomics.</title>
        <authorList>
            <person name="Schulz F."/>
            <person name="Roux S."/>
            <person name="Paez-Espino D."/>
            <person name="Jungbluth S."/>
            <person name="Walsh D.A."/>
            <person name="Denef V.J."/>
            <person name="McMahon K.D."/>
            <person name="Konstantinidis K.T."/>
            <person name="Eloe-Fadrosh E.A."/>
            <person name="Kyrpides N.C."/>
            <person name="Woyke T."/>
        </authorList>
    </citation>
    <scope>NUCLEOTIDE SEQUENCE</scope>
    <source>
        <strain evidence="2">GVMAG-M-3300023179-152</strain>
    </source>
</reference>
<evidence type="ECO:0000259" key="1">
    <source>
        <dbReference type="PROSITE" id="PS50234"/>
    </source>
</evidence>
<organism evidence="2">
    <name type="scientific">viral metagenome</name>
    <dbReference type="NCBI Taxonomy" id="1070528"/>
    <lineage>
        <taxon>unclassified sequences</taxon>
        <taxon>metagenomes</taxon>
        <taxon>organismal metagenomes</taxon>
    </lineage>
</organism>
<dbReference type="SUPFAM" id="SSF53300">
    <property type="entry name" value="vWA-like"/>
    <property type="match status" value="1"/>
</dbReference>
<dbReference type="PANTHER" id="PTHR10338:SF108">
    <property type="entry name" value="INTER-ALPHA-TRYPSIN INHIBITOR HEAVY CHAIN H4-LIKE PROTEIN"/>
    <property type="match status" value="1"/>
</dbReference>
<dbReference type="Pfam" id="PF00092">
    <property type="entry name" value="VWA"/>
    <property type="match status" value="1"/>
</dbReference>
<dbReference type="PANTHER" id="PTHR10338">
    <property type="entry name" value="INTER-ALPHA-TRYPSIN INHIBITOR HEAVY CHAIN FAMILY MEMBER"/>
    <property type="match status" value="1"/>
</dbReference>
<feature type="domain" description="VWFA" evidence="1">
    <location>
        <begin position="49"/>
        <end position="239"/>
    </location>
</feature>
<evidence type="ECO:0000313" key="2">
    <source>
        <dbReference type="EMBL" id="QHT25471.1"/>
    </source>
</evidence>
<dbReference type="SMART" id="SM00327">
    <property type="entry name" value="VWA"/>
    <property type="match status" value="1"/>
</dbReference>
<accession>A0A6C0EA20</accession>
<dbReference type="EMBL" id="MN739767">
    <property type="protein sequence ID" value="QHT25471.1"/>
    <property type="molecule type" value="Genomic_DNA"/>
</dbReference>
<dbReference type="AlphaFoldDB" id="A0A6C0EA20"/>